<feature type="domain" description="PA" evidence="3">
    <location>
        <begin position="245"/>
        <end position="309"/>
    </location>
</feature>
<proteinExistence type="inferred from homology"/>
<evidence type="ECO:0000259" key="5">
    <source>
        <dbReference type="Pfam" id="PF04389"/>
    </source>
</evidence>
<feature type="domain" description="Transferrin receptor-like dimerisation" evidence="4">
    <location>
        <begin position="674"/>
        <end position="787"/>
    </location>
</feature>
<dbReference type="InterPro" id="IPR007365">
    <property type="entry name" value="TFR-like_dimer_dom"/>
</dbReference>
<name>A0A9D4GQC1_DREPO</name>
<dbReference type="Gene3D" id="3.50.30.30">
    <property type="match status" value="1"/>
</dbReference>
<evidence type="ECO:0000313" key="7">
    <source>
        <dbReference type="Proteomes" id="UP000828390"/>
    </source>
</evidence>
<protein>
    <submittedName>
        <fullName evidence="6">Uncharacterized protein</fullName>
    </submittedName>
</protein>
<dbReference type="PANTHER" id="PTHR10404:SF46">
    <property type="entry name" value="VACUOLAR PROTEIN SORTING-ASSOCIATED PROTEIN 70"/>
    <property type="match status" value="1"/>
</dbReference>
<dbReference type="SUPFAM" id="SSF47672">
    <property type="entry name" value="Transferrin receptor-like dimerisation domain"/>
    <property type="match status" value="1"/>
</dbReference>
<dbReference type="Pfam" id="PF04253">
    <property type="entry name" value="TFR_dimer"/>
    <property type="match status" value="1"/>
</dbReference>
<dbReference type="PANTHER" id="PTHR10404">
    <property type="entry name" value="N-ACETYLATED-ALPHA-LINKED ACIDIC DIPEPTIDASE"/>
    <property type="match status" value="1"/>
</dbReference>
<keyword evidence="2" id="KW-0812">Transmembrane</keyword>
<dbReference type="Pfam" id="PF02225">
    <property type="entry name" value="PA"/>
    <property type="match status" value="1"/>
</dbReference>
<dbReference type="SUPFAM" id="SSF52025">
    <property type="entry name" value="PA domain"/>
    <property type="match status" value="1"/>
</dbReference>
<evidence type="ECO:0000313" key="6">
    <source>
        <dbReference type="EMBL" id="KAH3821033.1"/>
    </source>
</evidence>
<sequence length="793" mass="88769">MALRLIHQVKRMPSKGRYTAGKQVSRWEASDSDNIDIEYKNLEGQTADTPYPSCTCPLADKKGLVIKALVLTVVFGIGLVFGFLLRKSVEKHDVLPAVPNVPMYGLKQDYDRAFSRTMQDDLNEVINYEDHMKIITEFVHMSGLGSANKLIDYVEAKWRTFPFDSVKVKRYNVTLSYPNYTNIDANIVTIQASNGSLIFQSQFNRSSEHPEYLPFSAYSPTKNVTTKNIVYGHYARAQDLKRLREKNVAIKDAILIVRYGKITPAKKVQNAEAEGAAGVILYSDPADYANNQSVVFPASWWLPGWAVQLSHVRYQLSGDPSTPDYSSITGVHHLTEPSSHFPKIPVQPIRYDDARILLSNMNGDIVDNDWFGGLNITYRYGPGYVDNSVVTLNVDNMVQERNITNIIGVIKGNFEADKYVIIGAHIDSWMQGGVDSGTGYTILQELARCFAYHMNKGWKPRRSIMFALWDAAKYGNIGSYEWAQEYEQELKGGAVAYINLDAAIRGDYSFSGAADPLLRSVLIQAAQTVLLNCSGETYCSQRRTVYQQWLQSFPDPTDSSLPRFEPLGEGSDHASFLYRLGVPVMFPRFTYDTRKYPSLLSYPAFGALEDTKTYVETLIDPGYALHITMSKVLCDVILRLADSAVLPYDLDSFASALKKGNASLSELATVGDIFSPLRAELKRLMDNTYDVVADIVSLDKTNISEFDLYIWNNRLTQLSRAFLSEPGLSSSEHYMNLLHGPDSTDANDDVIFPGVIAASSSNNPSFSSLYQEMSRLILALRRANNILTDEIIT</sequence>
<evidence type="ECO:0000256" key="1">
    <source>
        <dbReference type="ARBA" id="ARBA00005634"/>
    </source>
</evidence>
<gene>
    <name evidence="6" type="ORF">DPMN_122790</name>
</gene>
<dbReference type="SUPFAM" id="SSF53187">
    <property type="entry name" value="Zn-dependent exopeptidases"/>
    <property type="match status" value="1"/>
</dbReference>
<keyword evidence="2" id="KW-1133">Transmembrane helix</keyword>
<dbReference type="Proteomes" id="UP000828390">
    <property type="component" value="Unassembled WGS sequence"/>
</dbReference>
<feature type="transmembrane region" description="Helical" evidence="2">
    <location>
        <begin position="64"/>
        <end position="85"/>
    </location>
</feature>
<reference evidence="6" key="2">
    <citation type="submission" date="2020-11" db="EMBL/GenBank/DDBJ databases">
        <authorList>
            <person name="McCartney M.A."/>
            <person name="Auch B."/>
            <person name="Kono T."/>
            <person name="Mallez S."/>
            <person name="Becker A."/>
            <person name="Gohl D.M."/>
            <person name="Silverstein K.A.T."/>
            <person name="Koren S."/>
            <person name="Bechman K.B."/>
            <person name="Herman A."/>
            <person name="Abrahante J.E."/>
            <person name="Garbe J."/>
        </authorList>
    </citation>
    <scope>NUCLEOTIDE SEQUENCE</scope>
    <source>
        <strain evidence="6">Duluth1</strain>
        <tissue evidence="6">Whole animal</tissue>
    </source>
</reference>
<dbReference type="GO" id="GO:0004180">
    <property type="term" value="F:carboxypeptidase activity"/>
    <property type="evidence" value="ECO:0007669"/>
    <property type="project" value="TreeGrafter"/>
</dbReference>
<dbReference type="Gene3D" id="3.40.630.10">
    <property type="entry name" value="Zn peptidases"/>
    <property type="match status" value="1"/>
</dbReference>
<dbReference type="InterPro" id="IPR039373">
    <property type="entry name" value="Peptidase_M28B"/>
</dbReference>
<dbReference type="InterPro" id="IPR046450">
    <property type="entry name" value="PA_dom_sf"/>
</dbReference>
<keyword evidence="7" id="KW-1185">Reference proteome</keyword>
<evidence type="ECO:0000256" key="2">
    <source>
        <dbReference type="SAM" id="Phobius"/>
    </source>
</evidence>
<dbReference type="Gene3D" id="1.20.930.40">
    <property type="entry name" value="Transferrin receptor-like, dimerisation domain"/>
    <property type="match status" value="1"/>
</dbReference>
<dbReference type="Pfam" id="PF04389">
    <property type="entry name" value="Peptidase_M28"/>
    <property type="match status" value="1"/>
</dbReference>
<evidence type="ECO:0000259" key="3">
    <source>
        <dbReference type="Pfam" id="PF02225"/>
    </source>
</evidence>
<organism evidence="6 7">
    <name type="scientific">Dreissena polymorpha</name>
    <name type="common">Zebra mussel</name>
    <name type="synonym">Mytilus polymorpha</name>
    <dbReference type="NCBI Taxonomy" id="45954"/>
    <lineage>
        <taxon>Eukaryota</taxon>
        <taxon>Metazoa</taxon>
        <taxon>Spiralia</taxon>
        <taxon>Lophotrochozoa</taxon>
        <taxon>Mollusca</taxon>
        <taxon>Bivalvia</taxon>
        <taxon>Autobranchia</taxon>
        <taxon>Heteroconchia</taxon>
        <taxon>Euheterodonta</taxon>
        <taxon>Imparidentia</taxon>
        <taxon>Neoheterodontei</taxon>
        <taxon>Myida</taxon>
        <taxon>Dreissenoidea</taxon>
        <taxon>Dreissenidae</taxon>
        <taxon>Dreissena</taxon>
    </lineage>
</organism>
<dbReference type="InterPro" id="IPR036757">
    <property type="entry name" value="TFR-like_dimer_dom_sf"/>
</dbReference>
<keyword evidence="2" id="KW-0472">Membrane</keyword>
<reference evidence="6" key="1">
    <citation type="journal article" date="2019" name="bioRxiv">
        <title>The Genome of the Zebra Mussel, Dreissena polymorpha: A Resource for Invasive Species Research.</title>
        <authorList>
            <person name="McCartney M.A."/>
            <person name="Auch B."/>
            <person name="Kono T."/>
            <person name="Mallez S."/>
            <person name="Zhang Y."/>
            <person name="Obille A."/>
            <person name="Becker A."/>
            <person name="Abrahante J.E."/>
            <person name="Garbe J."/>
            <person name="Badalamenti J.P."/>
            <person name="Herman A."/>
            <person name="Mangelson H."/>
            <person name="Liachko I."/>
            <person name="Sullivan S."/>
            <person name="Sone E.D."/>
            <person name="Koren S."/>
            <person name="Silverstein K.A.T."/>
            <person name="Beckman K.B."/>
            <person name="Gohl D.M."/>
        </authorList>
    </citation>
    <scope>NUCLEOTIDE SEQUENCE</scope>
    <source>
        <strain evidence="6">Duluth1</strain>
        <tissue evidence="6">Whole animal</tissue>
    </source>
</reference>
<comment type="caution">
    <text evidence="6">The sequence shown here is derived from an EMBL/GenBank/DDBJ whole genome shotgun (WGS) entry which is preliminary data.</text>
</comment>
<dbReference type="InterPro" id="IPR007484">
    <property type="entry name" value="Peptidase_M28"/>
</dbReference>
<dbReference type="FunFam" id="3.40.630.10:FF:000101">
    <property type="entry name" value="N-acetylated alpha-linked acidic dipeptidase like 1"/>
    <property type="match status" value="1"/>
</dbReference>
<dbReference type="EMBL" id="JAIWYP010000005">
    <property type="protein sequence ID" value="KAH3821033.1"/>
    <property type="molecule type" value="Genomic_DNA"/>
</dbReference>
<dbReference type="OrthoDB" id="5841748at2759"/>
<accession>A0A9D4GQC1</accession>
<dbReference type="InterPro" id="IPR003137">
    <property type="entry name" value="PA_domain"/>
</dbReference>
<feature type="domain" description="Peptidase M28" evidence="5">
    <location>
        <begin position="405"/>
        <end position="596"/>
    </location>
</feature>
<comment type="similarity">
    <text evidence="1">Belongs to the peptidase M28 family. M28B subfamily.</text>
</comment>
<dbReference type="AlphaFoldDB" id="A0A9D4GQC1"/>
<evidence type="ECO:0000259" key="4">
    <source>
        <dbReference type="Pfam" id="PF04253"/>
    </source>
</evidence>